<evidence type="ECO:0000313" key="1">
    <source>
        <dbReference type="EMBL" id="MFM9328413.1"/>
    </source>
</evidence>
<dbReference type="EMBL" id="JBJURJ010000005">
    <property type="protein sequence ID" value="MFM9328413.1"/>
    <property type="molecule type" value="Genomic_DNA"/>
</dbReference>
<keyword evidence="2" id="KW-1185">Reference proteome</keyword>
<protein>
    <submittedName>
        <fullName evidence="1">ABC transporter substrate-binding protein</fullName>
    </submittedName>
</protein>
<dbReference type="Proteomes" id="UP001631969">
    <property type="component" value="Unassembled WGS sequence"/>
</dbReference>
<comment type="caution">
    <text evidence="1">The sequence shown here is derived from an EMBL/GenBank/DDBJ whole genome shotgun (WGS) entry which is preliminary data.</text>
</comment>
<name>A0ACC7NUL9_9BACL</name>
<accession>A0ACC7NUL9</accession>
<evidence type="ECO:0000313" key="2">
    <source>
        <dbReference type="Proteomes" id="UP001631969"/>
    </source>
</evidence>
<reference evidence="1" key="1">
    <citation type="submission" date="2024-12" db="EMBL/GenBank/DDBJ databases">
        <authorList>
            <person name="Wu N."/>
        </authorList>
    </citation>
    <scope>NUCLEOTIDE SEQUENCE</scope>
    <source>
        <strain evidence="1">P15</strain>
    </source>
</reference>
<gene>
    <name evidence="1" type="ORF">ACI1P1_08955</name>
</gene>
<organism evidence="1 2">
    <name type="scientific">Paenibacillus mesotrionivorans</name>
    <dbReference type="NCBI Taxonomy" id="3160968"/>
    <lineage>
        <taxon>Bacteria</taxon>
        <taxon>Bacillati</taxon>
        <taxon>Bacillota</taxon>
        <taxon>Bacilli</taxon>
        <taxon>Bacillales</taxon>
        <taxon>Paenibacillaceae</taxon>
        <taxon>Paenibacillus</taxon>
    </lineage>
</organism>
<sequence length="504" mass="55071">MSLLKKRAFFGILAAGLALTGCGGNSNSSSSPAATSGSAAPSSAAPSASTLPPVDLVWYYLDGTAQPDLASVETEVNKYIKPKINATVKLKPIAGADYEQKMNTILAAGEAFDIVWTSDWRFNFSNNAQKGAFLELDALLDKNGSKLKASLPASAWEDVRIGGKTYGVPNYQIAAKSAGFVVQKRFADKYKLDISKIKSYKDIEPFFEQIKKNEPGIIPFGINNDFYSPSVYGVSSHGNVIAYRVNGDKVTVEDYFATPEYKQHVAMAYDWYKKGYINEDAATLKNKADVEKKGVYATTFDYTQKPGGEAAAKAGNGGNDVVFVPLMEPEFTGVTATISAISRTSKNPDRAMMLLELVNTDPALYNLLSFGIENKHYTKTGTNTIKDIAGGGYAPNMNWVMGNVTIGYLMDGQAADTWERTKKANDSAKKPYLYGFKFNSEPVKAEMANLKAVENEFRKVIETGTVDPDKYLPQFLDKRLKAGSEKVLAEYRTQIDAFLKSKAK</sequence>
<proteinExistence type="predicted"/>